<reference evidence="1 2" key="1">
    <citation type="submission" date="2016-10" db="EMBL/GenBank/DDBJ databases">
        <authorList>
            <person name="de Groot N.N."/>
        </authorList>
    </citation>
    <scope>NUCLEOTIDE SEQUENCE [LARGE SCALE GENOMIC DNA]</scope>
    <source>
        <strain evidence="1 2">CGMCC 4.5739</strain>
    </source>
</reference>
<dbReference type="EMBL" id="FOLM01000010">
    <property type="protein sequence ID" value="SFD15931.1"/>
    <property type="molecule type" value="Genomic_DNA"/>
</dbReference>
<accession>A0A1I1Q196</accession>
<sequence length="60" mass="6297">MTGPPPPGIRDALAAYSDAKVAAAVSPHRGLSEIRLRGMVEGTACRSRRGQPPTPLCRCP</sequence>
<protein>
    <submittedName>
        <fullName evidence="1">Uncharacterized protein</fullName>
    </submittedName>
</protein>
<keyword evidence="2" id="KW-1185">Reference proteome</keyword>
<dbReference type="STRING" id="910347.SAMN05421773_110214"/>
<gene>
    <name evidence="1" type="ORF">SAMN05421773_110214</name>
</gene>
<organism evidence="1 2">
    <name type="scientific">Streptomyces aidingensis</name>
    <dbReference type="NCBI Taxonomy" id="910347"/>
    <lineage>
        <taxon>Bacteria</taxon>
        <taxon>Bacillati</taxon>
        <taxon>Actinomycetota</taxon>
        <taxon>Actinomycetes</taxon>
        <taxon>Kitasatosporales</taxon>
        <taxon>Streptomycetaceae</taxon>
        <taxon>Streptomyces</taxon>
    </lineage>
</organism>
<dbReference type="AlphaFoldDB" id="A0A1I1Q196"/>
<proteinExistence type="predicted"/>
<dbReference type="Proteomes" id="UP000199207">
    <property type="component" value="Unassembled WGS sequence"/>
</dbReference>
<name>A0A1I1Q196_9ACTN</name>
<evidence type="ECO:0000313" key="1">
    <source>
        <dbReference type="EMBL" id="SFD15931.1"/>
    </source>
</evidence>
<evidence type="ECO:0000313" key="2">
    <source>
        <dbReference type="Proteomes" id="UP000199207"/>
    </source>
</evidence>